<protein>
    <submittedName>
        <fullName evidence="2">Glyoxalase/bleomycin resistance protein/dioxygenase</fullName>
    </submittedName>
</protein>
<feature type="domain" description="VOC" evidence="1">
    <location>
        <begin position="169"/>
        <end position="284"/>
    </location>
</feature>
<keyword evidence="2" id="KW-0223">Dioxygenase</keyword>
<name>M0MLQ8_9EURY</name>
<dbReference type="InParanoid" id="M0MLQ8"/>
<accession>M0MLQ8</accession>
<feature type="domain" description="VOC" evidence="1">
    <location>
        <begin position="13"/>
        <end position="128"/>
    </location>
</feature>
<comment type="caution">
    <text evidence="2">The sequence shown here is derived from an EMBL/GenBank/DDBJ whole genome shotgun (WGS) entry which is preliminary data.</text>
</comment>
<dbReference type="RefSeq" id="WP_006076810.1">
    <property type="nucleotide sequence ID" value="NZ_AOMD01000014.1"/>
</dbReference>
<dbReference type="OrthoDB" id="37941at2157"/>
<evidence type="ECO:0000259" key="1">
    <source>
        <dbReference type="PROSITE" id="PS51819"/>
    </source>
</evidence>
<dbReference type="InterPro" id="IPR037523">
    <property type="entry name" value="VOC_core"/>
</dbReference>
<proteinExistence type="predicted"/>
<evidence type="ECO:0000313" key="3">
    <source>
        <dbReference type="Proteomes" id="UP000011669"/>
    </source>
</evidence>
<gene>
    <name evidence="2" type="ORF">C449_04775</name>
</gene>
<dbReference type="Gene3D" id="3.10.180.10">
    <property type="entry name" value="2,3-Dihydroxybiphenyl 1,2-Dioxygenase, domain 1"/>
    <property type="match status" value="2"/>
</dbReference>
<dbReference type="InterPro" id="IPR029068">
    <property type="entry name" value="Glyas_Bleomycin-R_OHBP_Dase"/>
</dbReference>
<dbReference type="STRING" id="1227455.C449_04775"/>
<dbReference type="Proteomes" id="UP000011669">
    <property type="component" value="Unassembled WGS sequence"/>
</dbReference>
<keyword evidence="3" id="KW-1185">Reference proteome</keyword>
<dbReference type="AlphaFoldDB" id="M0MLQ8"/>
<dbReference type="PANTHER" id="PTHR43279">
    <property type="entry name" value="CATECHOL-2,3-DIOXYGENASE"/>
    <property type="match status" value="1"/>
</dbReference>
<sequence>MVDSETEPLAATDIGRVALVVNDLDRMVEFYTTVIGLDVQHRETDRAILGAGSEQLLSLIADATASERKDEGIGLFHTAFLVPSRAALGNALTRVENHWQLDGASDHRVSEALYLSDPEDNGIEVYRDRPREKWPHRDNGMIEIDTLPLDLDSIRDLGREEATVPAETTVGHVHLEVSSISTAREFYVDTLGIGVRQQYGDSALFLDYGDYHHRLGLNVWNGRTSPSTGRGLHWFEFVLPEQDAVDVIQQRLGKRGVSSTTIESGVEVADPDGITLHLVVNDDT</sequence>
<dbReference type="Pfam" id="PF00903">
    <property type="entry name" value="Glyoxalase"/>
    <property type="match status" value="2"/>
</dbReference>
<dbReference type="InterPro" id="IPR004360">
    <property type="entry name" value="Glyas_Fos-R_dOase_dom"/>
</dbReference>
<dbReference type="PATRIC" id="fig|1227455.4.peg.977"/>
<dbReference type="SUPFAM" id="SSF54593">
    <property type="entry name" value="Glyoxalase/Bleomycin resistance protein/Dihydroxybiphenyl dioxygenase"/>
    <property type="match status" value="2"/>
</dbReference>
<keyword evidence="2" id="KW-0560">Oxidoreductase</keyword>
<dbReference type="GO" id="GO:0051213">
    <property type="term" value="F:dioxygenase activity"/>
    <property type="evidence" value="ECO:0007669"/>
    <property type="project" value="UniProtKB-KW"/>
</dbReference>
<dbReference type="PANTHER" id="PTHR43279:SF1">
    <property type="entry name" value="CATECHOL-2,3-DIOXYGENASE"/>
    <property type="match status" value="1"/>
</dbReference>
<dbReference type="EMBL" id="AOMD01000014">
    <property type="protein sequence ID" value="EMA46318.1"/>
    <property type="molecule type" value="Genomic_DNA"/>
</dbReference>
<reference evidence="2 3" key="1">
    <citation type="journal article" date="2014" name="PLoS Genet.">
        <title>Phylogenetically driven sequencing of extremely halophilic archaea reveals strategies for static and dynamic osmo-response.</title>
        <authorList>
            <person name="Becker E.A."/>
            <person name="Seitzer P.M."/>
            <person name="Tritt A."/>
            <person name="Larsen D."/>
            <person name="Krusor M."/>
            <person name="Yao A.I."/>
            <person name="Wu D."/>
            <person name="Madern D."/>
            <person name="Eisen J.A."/>
            <person name="Darling A.E."/>
            <person name="Facciotti M.T."/>
        </authorList>
    </citation>
    <scope>NUCLEOTIDE SEQUENCE [LARGE SCALE GENOMIC DNA]</scope>
    <source>
        <strain evidence="2 3">DSM 5350</strain>
    </source>
</reference>
<dbReference type="PROSITE" id="PS51819">
    <property type="entry name" value="VOC"/>
    <property type="match status" value="2"/>
</dbReference>
<evidence type="ECO:0000313" key="2">
    <source>
        <dbReference type="EMBL" id="EMA46318.1"/>
    </source>
</evidence>
<organism evidence="2 3">
    <name type="scientific">Halococcus saccharolyticus DSM 5350</name>
    <dbReference type="NCBI Taxonomy" id="1227455"/>
    <lineage>
        <taxon>Archaea</taxon>
        <taxon>Methanobacteriati</taxon>
        <taxon>Methanobacteriota</taxon>
        <taxon>Stenosarchaea group</taxon>
        <taxon>Halobacteria</taxon>
        <taxon>Halobacteriales</taxon>
        <taxon>Halococcaceae</taxon>
        <taxon>Halococcus</taxon>
    </lineage>
</organism>